<feature type="transmembrane region" description="Helical" evidence="5">
    <location>
        <begin position="220"/>
        <end position="235"/>
    </location>
</feature>
<dbReference type="PANTHER" id="PTHR37422:SF17">
    <property type="entry name" value="O-ANTIGEN LIGASE"/>
    <property type="match status" value="1"/>
</dbReference>
<dbReference type="STRING" id="877500.GCA_000935065_02274"/>
<keyword evidence="8" id="KW-1185">Reference proteome</keyword>
<name>A0A4Q0Y3P4_9BACT</name>
<evidence type="ECO:0000313" key="7">
    <source>
        <dbReference type="EMBL" id="RXJ64777.1"/>
    </source>
</evidence>
<dbReference type="InterPro" id="IPR051533">
    <property type="entry name" value="WaaL-like"/>
</dbReference>
<gene>
    <name evidence="7" type="ORF">CRV06_02150</name>
</gene>
<evidence type="ECO:0000259" key="6">
    <source>
        <dbReference type="Pfam" id="PF04932"/>
    </source>
</evidence>
<dbReference type="Pfam" id="PF04932">
    <property type="entry name" value="Wzy_C"/>
    <property type="match status" value="1"/>
</dbReference>
<dbReference type="Proteomes" id="UP000290191">
    <property type="component" value="Unassembled WGS sequence"/>
</dbReference>
<dbReference type="EMBL" id="PDKO01000001">
    <property type="protein sequence ID" value="RXJ64777.1"/>
    <property type="molecule type" value="Genomic_DNA"/>
</dbReference>
<organism evidence="7 8">
    <name type="scientific">Halarcobacter anaerophilus</name>
    <dbReference type="NCBI Taxonomy" id="877500"/>
    <lineage>
        <taxon>Bacteria</taxon>
        <taxon>Pseudomonadati</taxon>
        <taxon>Campylobacterota</taxon>
        <taxon>Epsilonproteobacteria</taxon>
        <taxon>Campylobacterales</taxon>
        <taxon>Arcobacteraceae</taxon>
        <taxon>Halarcobacter</taxon>
    </lineage>
</organism>
<sequence length="444" mass="51478">MKSILSAPSQELKDKITLWLNHLLVLYTFLIPIHNGAKSSMFFVMLVLFLYRRDYWFYLKEAFSNKIVQAFLLFYFINAFGMLYTDNIAYGKSHMDKAKYLLFPLMFLSFLDKRFVWRIVTAFILGMLVAEIFSYLIHFGIFPLEFSIGKYEIYEVYRRTSPAPFFSHLDHNVGLALVVAILLYQLLNKRHIPIGVKVFSLVFMTTASLNMSFIASRTGYILYIFIILVVVFLTFKKKIVKVLAVTILFLTIISTLAYNYADTVNARVNLTINSINKVLENEDYNSSIGLRLGFSKYAIDVIKNNLIWGVGTGDHMDEVYSILPEKYKYIVLSLTKPHNVYIQILLQTGLLGAISFLYLIYTILFYKNTTKHKKDIMIIMTLATLVFMLPGLFFGTFTLPLFVVLISAMITNKEQNIEYCDMNRNLLIKYFIFVILFLIIGITR</sequence>
<evidence type="ECO:0000256" key="5">
    <source>
        <dbReference type="SAM" id="Phobius"/>
    </source>
</evidence>
<proteinExistence type="predicted"/>
<feature type="transmembrane region" description="Helical" evidence="5">
    <location>
        <begin position="378"/>
        <end position="406"/>
    </location>
</feature>
<feature type="transmembrane region" description="Helical" evidence="5">
    <location>
        <begin position="340"/>
        <end position="366"/>
    </location>
</feature>
<keyword evidence="4 5" id="KW-0472">Membrane</keyword>
<evidence type="ECO:0000256" key="1">
    <source>
        <dbReference type="ARBA" id="ARBA00004141"/>
    </source>
</evidence>
<dbReference type="OrthoDB" id="5292786at2"/>
<dbReference type="InterPro" id="IPR007016">
    <property type="entry name" value="O-antigen_ligase-rel_domated"/>
</dbReference>
<dbReference type="GO" id="GO:0016020">
    <property type="term" value="C:membrane"/>
    <property type="evidence" value="ECO:0007669"/>
    <property type="project" value="UniProtKB-SubCell"/>
</dbReference>
<evidence type="ECO:0000256" key="4">
    <source>
        <dbReference type="ARBA" id="ARBA00023136"/>
    </source>
</evidence>
<evidence type="ECO:0000313" key="8">
    <source>
        <dbReference type="Proteomes" id="UP000290191"/>
    </source>
</evidence>
<comment type="caution">
    <text evidence="7">The sequence shown here is derived from an EMBL/GenBank/DDBJ whole genome shotgun (WGS) entry which is preliminary data.</text>
</comment>
<reference evidence="7 8" key="1">
    <citation type="submission" date="2017-10" db="EMBL/GenBank/DDBJ databases">
        <title>Genomics of the genus Arcobacter.</title>
        <authorList>
            <person name="Perez-Cataluna A."/>
            <person name="Figueras M.J."/>
        </authorList>
    </citation>
    <scope>NUCLEOTIDE SEQUENCE [LARGE SCALE GENOMIC DNA]</scope>
    <source>
        <strain evidence="7 8">DSM 24636</strain>
    </source>
</reference>
<accession>A0A4Q0Y3P4</accession>
<evidence type="ECO:0000256" key="2">
    <source>
        <dbReference type="ARBA" id="ARBA00022692"/>
    </source>
</evidence>
<dbReference type="AlphaFoldDB" id="A0A4Q0Y3P4"/>
<feature type="domain" description="O-antigen ligase-related" evidence="6">
    <location>
        <begin position="208"/>
        <end position="357"/>
    </location>
</feature>
<dbReference type="PANTHER" id="PTHR37422">
    <property type="entry name" value="TEICHURONIC ACID BIOSYNTHESIS PROTEIN TUAE"/>
    <property type="match status" value="1"/>
</dbReference>
<evidence type="ECO:0000256" key="3">
    <source>
        <dbReference type="ARBA" id="ARBA00022989"/>
    </source>
</evidence>
<keyword evidence="3 5" id="KW-1133">Transmembrane helix</keyword>
<feature type="transmembrane region" description="Helical" evidence="5">
    <location>
        <begin position="70"/>
        <end position="90"/>
    </location>
</feature>
<feature type="transmembrane region" description="Helical" evidence="5">
    <location>
        <begin position="115"/>
        <end position="137"/>
    </location>
</feature>
<feature type="transmembrane region" description="Helical" evidence="5">
    <location>
        <begin position="426"/>
        <end position="443"/>
    </location>
</feature>
<keyword evidence="2 5" id="KW-0812">Transmembrane</keyword>
<feature type="transmembrane region" description="Helical" evidence="5">
    <location>
        <begin position="242"/>
        <end position="261"/>
    </location>
</feature>
<protein>
    <submittedName>
        <fullName evidence="7">Polymerase</fullName>
    </submittedName>
</protein>
<comment type="subcellular location">
    <subcellularLocation>
        <location evidence="1">Membrane</location>
        <topology evidence="1">Multi-pass membrane protein</topology>
    </subcellularLocation>
</comment>
<dbReference type="RefSeq" id="WP_129081147.1">
    <property type="nucleotide sequence ID" value="NZ_CP041070.1"/>
</dbReference>